<evidence type="ECO:0000313" key="3">
    <source>
        <dbReference type="EMBL" id="MBB4882398.1"/>
    </source>
</evidence>
<reference evidence="3 4" key="1">
    <citation type="submission" date="2020-08" db="EMBL/GenBank/DDBJ databases">
        <title>Sequencing the genomes of 1000 actinobacteria strains.</title>
        <authorList>
            <person name="Klenk H.-P."/>
        </authorList>
    </citation>
    <scope>NUCLEOTIDE SEQUENCE [LARGE SCALE GENOMIC DNA]</scope>
    <source>
        <strain evidence="3 4">DSM 19079</strain>
    </source>
</reference>
<protein>
    <submittedName>
        <fullName evidence="3">MinD-like ATPase involved in chromosome partitioning or flagellar assembly</fullName>
    </submittedName>
</protein>
<comment type="caution">
    <text evidence="3">The sequence shown here is derived from an EMBL/GenBank/DDBJ whole genome shotgun (WGS) entry which is preliminary data.</text>
</comment>
<dbReference type="Proteomes" id="UP000560081">
    <property type="component" value="Unassembled WGS sequence"/>
</dbReference>
<gene>
    <name evidence="3" type="ORF">BJ976_000749</name>
</gene>
<feature type="compositionally biased region" description="Low complexity" evidence="1">
    <location>
        <begin position="179"/>
        <end position="195"/>
    </location>
</feature>
<dbReference type="GO" id="GO:0005829">
    <property type="term" value="C:cytosol"/>
    <property type="evidence" value="ECO:0007669"/>
    <property type="project" value="TreeGrafter"/>
</dbReference>
<feature type="region of interest" description="Disordered" evidence="1">
    <location>
        <begin position="532"/>
        <end position="565"/>
    </location>
</feature>
<accession>A0A7W7L2D9</accession>
<proteinExistence type="predicted"/>
<dbReference type="GO" id="GO:0005524">
    <property type="term" value="F:ATP binding"/>
    <property type="evidence" value="ECO:0007669"/>
    <property type="project" value="TreeGrafter"/>
</dbReference>
<feature type="region of interest" description="Disordered" evidence="1">
    <location>
        <begin position="221"/>
        <end position="269"/>
    </location>
</feature>
<dbReference type="AlphaFoldDB" id="A0A7W7L2D9"/>
<evidence type="ECO:0000259" key="2">
    <source>
        <dbReference type="Pfam" id="PF01656"/>
    </source>
</evidence>
<feature type="compositionally biased region" description="Low complexity" evidence="1">
    <location>
        <begin position="536"/>
        <end position="547"/>
    </location>
</feature>
<feature type="compositionally biased region" description="Gly residues" evidence="1">
    <location>
        <begin position="245"/>
        <end position="265"/>
    </location>
</feature>
<dbReference type="InterPro" id="IPR050625">
    <property type="entry name" value="ParA/MinD_ATPase"/>
</dbReference>
<keyword evidence="4" id="KW-1185">Reference proteome</keyword>
<dbReference type="InterPro" id="IPR027417">
    <property type="entry name" value="P-loop_NTPase"/>
</dbReference>
<dbReference type="Gene3D" id="3.40.50.300">
    <property type="entry name" value="P-loop containing nucleotide triphosphate hydrolases"/>
    <property type="match status" value="1"/>
</dbReference>
<dbReference type="GO" id="GO:0009898">
    <property type="term" value="C:cytoplasmic side of plasma membrane"/>
    <property type="evidence" value="ECO:0007669"/>
    <property type="project" value="TreeGrafter"/>
</dbReference>
<dbReference type="RefSeq" id="WP_229667368.1">
    <property type="nucleotide sequence ID" value="NZ_BMLA01000005.1"/>
</dbReference>
<dbReference type="PANTHER" id="PTHR43384">
    <property type="entry name" value="SEPTUM SITE-DETERMINING PROTEIN MIND HOMOLOG, CHLOROPLASTIC-RELATED"/>
    <property type="match status" value="1"/>
</dbReference>
<sequence>MRVSLAVVLPEGSDLVGALERAQGEITVVRRAADLAELIAVARSGLVDAVLVAQGADQLGRGVLEEMARAPRPVGVSAMSEVREDRERLRALGVPCLRADVEPLALAAAVHEAVRAAHTGRTADVPVDEEDRDPGDMPAEPVVQAGPPGTEPDTGGGDAPAHRRTAAAGRGPDREPERSSAAGDLAGEASGAEEGNGVAVVADEELAGLFGDAPCPALPSAAGTDAAHRTAEAPGERNAVDAEAGAGGHTGPHGAGAPEGRGGPGRPGPALVAVWGPAGAPGRTTVAVNLAAEYAVSGLRTLVVDLDTYGPAVGVYLGLTEETAGVARAAHRADRGPLSTEDLVDAAVGVRVAGGRLDVLTGLTRPERWPELRPSALRQVLAEARRGWDRVVVDVGFSLEQDEELSFDVPAPQRNGAAVLALSLADRVMAVGGADAVSLPRLLRALETLPEEVPRERIEVVMNRVRPQASGVSPQAQVAGVWARYGPDLPLVAQLPWDPQAADRALFGGQVLAEAAPSGPLRRALRELARRDPEVAARATAGAQGRAGRPRRRVIPWPAPSRRTP</sequence>
<dbReference type="SUPFAM" id="SSF52540">
    <property type="entry name" value="P-loop containing nucleoside triphosphate hydrolases"/>
    <property type="match status" value="1"/>
</dbReference>
<evidence type="ECO:0000256" key="1">
    <source>
        <dbReference type="SAM" id="MobiDB-lite"/>
    </source>
</evidence>
<dbReference type="Pfam" id="PF01656">
    <property type="entry name" value="CbiA"/>
    <property type="match status" value="1"/>
</dbReference>
<dbReference type="PANTHER" id="PTHR43384:SF11">
    <property type="entry name" value="SEPTUM SITE DETERMINING PROTEIN"/>
    <property type="match status" value="1"/>
</dbReference>
<name>A0A7W7L2D9_9MICC</name>
<dbReference type="EMBL" id="JACHMC010000001">
    <property type="protein sequence ID" value="MBB4882398.1"/>
    <property type="molecule type" value="Genomic_DNA"/>
</dbReference>
<feature type="domain" description="CobQ/CobB/MinD/ParA nucleotide binding" evidence="2">
    <location>
        <begin position="273"/>
        <end position="507"/>
    </location>
</feature>
<feature type="region of interest" description="Disordered" evidence="1">
    <location>
        <begin position="118"/>
        <end position="195"/>
    </location>
</feature>
<dbReference type="GO" id="GO:0016887">
    <property type="term" value="F:ATP hydrolysis activity"/>
    <property type="evidence" value="ECO:0007669"/>
    <property type="project" value="TreeGrafter"/>
</dbReference>
<keyword evidence="3" id="KW-0969">Cilium</keyword>
<keyword evidence="3" id="KW-0282">Flagellum</keyword>
<evidence type="ECO:0000313" key="4">
    <source>
        <dbReference type="Proteomes" id="UP000560081"/>
    </source>
</evidence>
<keyword evidence="3" id="KW-0966">Cell projection</keyword>
<feature type="compositionally biased region" description="Basic and acidic residues" evidence="1">
    <location>
        <begin position="226"/>
        <end position="240"/>
    </location>
</feature>
<dbReference type="GO" id="GO:0051782">
    <property type="term" value="P:negative regulation of cell division"/>
    <property type="evidence" value="ECO:0007669"/>
    <property type="project" value="TreeGrafter"/>
</dbReference>
<organism evidence="3 4">
    <name type="scientific">Micrococcus flavus</name>
    <dbReference type="NCBI Taxonomy" id="384602"/>
    <lineage>
        <taxon>Bacteria</taxon>
        <taxon>Bacillati</taxon>
        <taxon>Actinomycetota</taxon>
        <taxon>Actinomycetes</taxon>
        <taxon>Micrococcales</taxon>
        <taxon>Micrococcaceae</taxon>
        <taxon>Micrococcus</taxon>
    </lineage>
</organism>
<dbReference type="InterPro" id="IPR002586">
    <property type="entry name" value="CobQ/CobB/MinD/ParA_Nub-bd_dom"/>
</dbReference>